<gene>
    <name evidence="6" type="ORF">RB24_19800</name>
</gene>
<dbReference type="EMBL" id="JUGD01000025">
    <property type="protein sequence ID" value="RAM62560.1"/>
    <property type="molecule type" value="Genomic_DNA"/>
</dbReference>
<dbReference type="InterPro" id="IPR011010">
    <property type="entry name" value="DNA_brk_join_enz"/>
</dbReference>
<comment type="caution">
    <text evidence="6">The sequence shown here is derived from an EMBL/GenBank/DDBJ whole genome shotgun (WGS) entry which is preliminary data.</text>
</comment>
<proteinExistence type="inferred from homology"/>
<dbReference type="InterPro" id="IPR010998">
    <property type="entry name" value="Integrase_recombinase_N"/>
</dbReference>
<dbReference type="PANTHER" id="PTHR30629:SF2">
    <property type="entry name" value="PROPHAGE INTEGRASE INTS-RELATED"/>
    <property type="match status" value="1"/>
</dbReference>
<keyword evidence="4" id="KW-0233">DNA recombination</keyword>
<dbReference type="Pfam" id="PF13356">
    <property type="entry name" value="Arm-DNA-bind_3"/>
    <property type="match status" value="1"/>
</dbReference>
<protein>
    <recommendedName>
        <fullName evidence="5">Tyr recombinase domain-containing protein</fullName>
    </recommendedName>
</protein>
<dbReference type="CDD" id="cd00801">
    <property type="entry name" value="INT_P4_C"/>
    <property type="match status" value="1"/>
</dbReference>
<accession>A0ABX9BXP6</accession>
<dbReference type="PANTHER" id="PTHR30629">
    <property type="entry name" value="PROPHAGE INTEGRASE"/>
    <property type="match status" value="1"/>
</dbReference>
<evidence type="ECO:0000313" key="7">
    <source>
        <dbReference type="Proteomes" id="UP000248631"/>
    </source>
</evidence>
<dbReference type="InterPro" id="IPR025166">
    <property type="entry name" value="Integrase_DNA_bind_dom"/>
</dbReference>
<dbReference type="InterPro" id="IPR053876">
    <property type="entry name" value="Phage_int_M"/>
</dbReference>
<dbReference type="InterPro" id="IPR038488">
    <property type="entry name" value="Integrase_DNA-bd_sf"/>
</dbReference>
<dbReference type="PROSITE" id="PS51898">
    <property type="entry name" value="TYR_RECOMBINASE"/>
    <property type="match status" value="1"/>
</dbReference>
<organism evidence="6 7">
    <name type="scientific">Herbaspirillum rubrisubalbicans</name>
    <dbReference type="NCBI Taxonomy" id="80842"/>
    <lineage>
        <taxon>Bacteria</taxon>
        <taxon>Pseudomonadati</taxon>
        <taxon>Pseudomonadota</taxon>
        <taxon>Betaproteobacteria</taxon>
        <taxon>Burkholderiales</taxon>
        <taxon>Oxalobacteraceae</taxon>
        <taxon>Herbaspirillum</taxon>
    </lineage>
</organism>
<dbReference type="Gene3D" id="1.10.150.130">
    <property type="match status" value="1"/>
</dbReference>
<dbReference type="Gene3D" id="3.30.160.390">
    <property type="entry name" value="Integrase, DNA-binding domain"/>
    <property type="match status" value="1"/>
</dbReference>
<comment type="similarity">
    <text evidence="1">Belongs to the 'phage' integrase family.</text>
</comment>
<dbReference type="SUPFAM" id="SSF56349">
    <property type="entry name" value="DNA breaking-rejoining enzymes"/>
    <property type="match status" value="1"/>
</dbReference>
<dbReference type="RefSeq" id="WP_112069488.1">
    <property type="nucleotide sequence ID" value="NZ_JUGD01000025.1"/>
</dbReference>
<evidence type="ECO:0000259" key="5">
    <source>
        <dbReference type="PROSITE" id="PS51898"/>
    </source>
</evidence>
<dbReference type="InterPro" id="IPR050808">
    <property type="entry name" value="Phage_Integrase"/>
</dbReference>
<dbReference type="InterPro" id="IPR002104">
    <property type="entry name" value="Integrase_catalytic"/>
</dbReference>
<dbReference type="Pfam" id="PF22022">
    <property type="entry name" value="Phage_int_M"/>
    <property type="match status" value="1"/>
</dbReference>
<evidence type="ECO:0000256" key="1">
    <source>
        <dbReference type="ARBA" id="ARBA00008857"/>
    </source>
</evidence>
<evidence type="ECO:0000313" key="6">
    <source>
        <dbReference type="EMBL" id="RAM62560.1"/>
    </source>
</evidence>
<keyword evidence="2" id="KW-0229">DNA integration</keyword>
<keyword evidence="3" id="KW-0238">DNA-binding</keyword>
<keyword evidence="7" id="KW-1185">Reference proteome</keyword>
<name>A0ABX9BXP6_9BURK</name>
<evidence type="ECO:0000256" key="3">
    <source>
        <dbReference type="ARBA" id="ARBA00023125"/>
    </source>
</evidence>
<feature type="domain" description="Tyr recombinase" evidence="5">
    <location>
        <begin position="202"/>
        <end position="382"/>
    </location>
</feature>
<dbReference type="Gene3D" id="1.10.443.10">
    <property type="entry name" value="Intergrase catalytic core"/>
    <property type="match status" value="1"/>
</dbReference>
<evidence type="ECO:0000256" key="4">
    <source>
        <dbReference type="ARBA" id="ARBA00023172"/>
    </source>
</evidence>
<dbReference type="Pfam" id="PF00589">
    <property type="entry name" value="Phage_integrase"/>
    <property type="match status" value="1"/>
</dbReference>
<reference evidence="6 7" key="1">
    <citation type="submission" date="2014-12" db="EMBL/GenBank/DDBJ databases">
        <title>Complete genome sequence of Herbaspirillum rubrisubalbicans Os38.</title>
        <authorList>
            <person name="Chen M."/>
            <person name="An Q."/>
        </authorList>
    </citation>
    <scope>NUCLEOTIDE SEQUENCE [LARGE SCALE GENOMIC DNA]</scope>
    <source>
        <strain evidence="6 7">Os38</strain>
    </source>
</reference>
<sequence length="399" mass="45556">MPLTDLKVQSAKAGAQAVKLTDGDGLYLFIAVTGTKTWRFDYRFGGKRYTLTIGKYPLVSLAEARIKRSEAKKQLLNGHNPSAAKREHKKSIRAATEDSFRSIGTAWYASKSGTRSQAWRDANKLYLERDLYPTLGEYDVKDIHSKMLLDLLEKCADARGLKTADRVRGTLFQVFQHAVFKLKLDWNPAARLKQWAELPEVKHRPHLEQKDISDLVDAIDSYKGLITTKLAAKLLLLTFVRKTELIEAEWSEFDLENGKWSIPATRMKMKDAHVVPLSRQAISTLTELKLITSDSKYVFPSLSTTLKPLSRTVLNRMFAKMSEGKYQGKFSPHGIRATASTWLNEKGYRHDAIERQLAHTERNRVRASYNHADYYAERKIMMQAWADLCFPEKSVRLGQ</sequence>
<dbReference type="InterPro" id="IPR013762">
    <property type="entry name" value="Integrase-like_cat_sf"/>
</dbReference>
<evidence type="ECO:0000256" key="2">
    <source>
        <dbReference type="ARBA" id="ARBA00022908"/>
    </source>
</evidence>
<dbReference type="Proteomes" id="UP000248631">
    <property type="component" value="Unassembled WGS sequence"/>
</dbReference>